<keyword evidence="2" id="KW-1185">Reference proteome</keyword>
<evidence type="ECO:0008006" key="3">
    <source>
        <dbReference type="Google" id="ProtNLM"/>
    </source>
</evidence>
<evidence type="ECO:0000313" key="1">
    <source>
        <dbReference type="EMBL" id="AUC23743.1"/>
    </source>
</evidence>
<dbReference type="Proteomes" id="UP000232721">
    <property type="component" value="Chromosome"/>
</dbReference>
<protein>
    <recommendedName>
        <fullName evidence="3">PH domain-containing protein</fullName>
    </recommendedName>
</protein>
<proteinExistence type="predicted"/>
<gene>
    <name evidence="1" type="ORF">BTO15_17305</name>
</gene>
<evidence type="ECO:0000313" key="2">
    <source>
        <dbReference type="Proteomes" id="UP000232721"/>
    </source>
</evidence>
<sequence>MQIDNEQTENQIIQKRSLKEVKRWMLELNEISQECNDIEMNGLEGDHLSKEITAILENNKMIHQTLLEYKNVLDNPTECIDLACDLFFYKEHKKNRNLFIEHFNDYKKLKKEYDLI</sequence>
<organism evidence="1 2">
    <name type="scientific">Polaribacter sejongensis</name>
    <dbReference type="NCBI Taxonomy" id="985043"/>
    <lineage>
        <taxon>Bacteria</taxon>
        <taxon>Pseudomonadati</taxon>
        <taxon>Bacteroidota</taxon>
        <taxon>Flavobacteriia</taxon>
        <taxon>Flavobacteriales</taxon>
        <taxon>Flavobacteriaceae</taxon>
    </lineage>
</organism>
<dbReference type="RefSeq" id="WP_165733558.1">
    <property type="nucleotide sequence ID" value="NZ_CP019336.1"/>
</dbReference>
<reference evidence="1 2" key="1">
    <citation type="submission" date="2017-02" db="EMBL/GenBank/DDBJ databases">
        <title>Trade-off between light-utilization and light-protection in marine flavobacteria.</title>
        <authorList>
            <person name="Kumagai Y."/>
            <person name="Yoshizawa S."/>
            <person name="Kogure K."/>
            <person name="Iwasaki W."/>
        </authorList>
    </citation>
    <scope>NUCLEOTIDE SEQUENCE [LARGE SCALE GENOMIC DNA]</scope>
    <source>
        <strain evidence="1 2">KCTC 23670</strain>
    </source>
</reference>
<accession>A0ABN5F8A1</accession>
<name>A0ABN5F8A1_9FLAO</name>
<dbReference type="EMBL" id="CP019336">
    <property type="protein sequence ID" value="AUC23743.1"/>
    <property type="molecule type" value="Genomic_DNA"/>
</dbReference>